<sequence length="143" mass="14662">MIGSISSTRSLPRWQAVLLSVIVALVLNLVLWLVGLAAGGSFELTDGGQSMSVAPGGVVILTLVPMVVGMGVAALISLRWLGVVRVAQVVGVIAPLGTIAMTVSADFDTVSTVTLALMHVVIAAVVFVGLEALLRGARAKSMR</sequence>
<keyword evidence="1" id="KW-0812">Transmembrane</keyword>
<dbReference type="InterPro" id="IPR045713">
    <property type="entry name" value="DUF6069"/>
</dbReference>
<gene>
    <name evidence="2" type="ORF">SAMN05421642_1155</name>
</gene>
<dbReference type="EMBL" id="FZOW01000015">
    <property type="protein sequence ID" value="SNT35326.1"/>
    <property type="molecule type" value="Genomic_DNA"/>
</dbReference>
<dbReference type="RefSeq" id="WP_089250494.1">
    <property type="nucleotide sequence ID" value="NZ_FZOW01000015.1"/>
</dbReference>
<evidence type="ECO:0000256" key="1">
    <source>
        <dbReference type="SAM" id="Phobius"/>
    </source>
</evidence>
<keyword evidence="3" id="KW-1185">Reference proteome</keyword>
<dbReference type="Pfam" id="PF19545">
    <property type="entry name" value="DUF6069"/>
    <property type="match status" value="1"/>
</dbReference>
<dbReference type="AlphaFoldDB" id="A0A239LXT2"/>
<dbReference type="STRING" id="398843.A3K89_13275"/>
<accession>A0A239LXT2</accession>
<proteinExistence type="predicted"/>
<protein>
    <submittedName>
        <fullName evidence="2">Uncharacterized protein</fullName>
    </submittedName>
</protein>
<dbReference type="OrthoDB" id="4550988at2"/>
<feature type="transmembrane region" description="Helical" evidence="1">
    <location>
        <begin position="115"/>
        <end position="134"/>
    </location>
</feature>
<keyword evidence="1" id="KW-1133">Transmembrane helix</keyword>
<evidence type="ECO:0000313" key="3">
    <source>
        <dbReference type="Proteomes" id="UP000198327"/>
    </source>
</evidence>
<feature type="transmembrane region" description="Helical" evidence="1">
    <location>
        <begin position="16"/>
        <end position="38"/>
    </location>
</feature>
<feature type="transmembrane region" description="Helical" evidence="1">
    <location>
        <begin position="58"/>
        <end position="76"/>
    </location>
</feature>
<organism evidence="2 3">
    <name type="scientific">Rhodococcoides kyotonense</name>
    <dbReference type="NCBI Taxonomy" id="398843"/>
    <lineage>
        <taxon>Bacteria</taxon>
        <taxon>Bacillati</taxon>
        <taxon>Actinomycetota</taxon>
        <taxon>Actinomycetes</taxon>
        <taxon>Mycobacteriales</taxon>
        <taxon>Nocardiaceae</taxon>
        <taxon>Rhodococcoides</taxon>
    </lineage>
</organism>
<name>A0A239LXT2_9NOCA</name>
<keyword evidence="1" id="KW-0472">Membrane</keyword>
<feature type="transmembrane region" description="Helical" evidence="1">
    <location>
        <begin position="83"/>
        <end position="103"/>
    </location>
</feature>
<evidence type="ECO:0000313" key="2">
    <source>
        <dbReference type="EMBL" id="SNT35326.1"/>
    </source>
</evidence>
<reference evidence="3" key="1">
    <citation type="submission" date="2017-06" db="EMBL/GenBank/DDBJ databases">
        <authorList>
            <person name="Varghese N."/>
            <person name="Submissions S."/>
        </authorList>
    </citation>
    <scope>NUCLEOTIDE SEQUENCE [LARGE SCALE GENOMIC DNA]</scope>
    <source>
        <strain evidence="3">JCM 23211</strain>
    </source>
</reference>
<dbReference type="Proteomes" id="UP000198327">
    <property type="component" value="Unassembled WGS sequence"/>
</dbReference>